<reference evidence="14 15" key="1">
    <citation type="submission" date="2023-11" db="EMBL/GenBank/DDBJ databases">
        <title>Halocaridina rubra genome assembly.</title>
        <authorList>
            <person name="Smith C."/>
        </authorList>
    </citation>
    <scope>NUCLEOTIDE SEQUENCE [LARGE SCALE GENOMIC DNA]</scope>
    <source>
        <strain evidence="14">EP-1</strain>
        <tissue evidence="14">Whole</tissue>
    </source>
</reference>
<keyword evidence="7 11" id="KW-1133">Transmembrane helix</keyword>
<evidence type="ECO:0000259" key="12">
    <source>
        <dbReference type="Pfam" id="PF02931"/>
    </source>
</evidence>
<evidence type="ECO:0000256" key="4">
    <source>
        <dbReference type="ARBA" id="ARBA00022475"/>
    </source>
</evidence>
<feature type="transmembrane region" description="Helical" evidence="11">
    <location>
        <begin position="140"/>
        <end position="160"/>
    </location>
</feature>
<dbReference type="GO" id="GO:0005254">
    <property type="term" value="F:chloride channel activity"/>
    <property type="evidence" value="ECO:0007669"/>
    <property type="project" value="UniProtKB-ARBA"/>
</dbReference>
<feature type="transmembrane region" description="Helical" evidence="11">
    <location>
        <begin position="263"/>
        <end position="282"/>
    </location>
</feature>
<dbReference type="GO" id="GO:0099095">
    <property type="term" value="F:ligand-gated monoatomic anion channel activity"/>
    <property type="evidence" value="ECO:0007669"/>
    <property type="project" value="UniProtKB-ARBA"/>
</dbReference>
<keyword evidence="4" id="KW-1003">Cell membrane</keyword>
<evidence type="ECO:0000256" key="2">
    <source>
        <dbReference type="ARBA" id="ARBA00004236"/>
    </source>
</evidence>
<proteinExistence type="predicted"/>
<dbReference type="EMBL" id="JAXCGZ010001979">
    <property type="protein sequence ID" value="KAK7084794.1"/>
    <property type="molecule type" value="Genomic_DNA"/>
</dbReference>
<dbReference type="PROSITE" id="PS00236">
    <property type="entry name" value="NEUROTR_ION_CHANNEL"/>
    <property type="match status" value="1"/>
</dbReference>
<evidence type="ECO:0000256" key="9">
    <source>
        <dbReference type="ARBA" id="ARBA00023136"/>
    </source>
</evidence>
<sequence length="287" mass="32779">MFSSIDRYTIHYIFLYFAHIPPCSDIWWLSTVYTISCIADELFDAKLNPLILVKKLTVTTSCQFDLEAFPFDKQICNIRVVLSGITKEYVILVPDENGVQFVGQRKLLEYRLISETMDQQDEGNYSGQAVRLTFQNMSNFYVTSVYIPTFVIVIIGYLVFFFPTSNFNERVMVGLTGLLVEATFFSQVSASIPHTAYLKLVDIWFVYCIVILFLVVVALVIIHWLQEESSVSLIRPINSKGTGRKIEVDPQAVRKARAVKLNFVCRILFPILTIAFFIGYGLSASFM</sequence>
<keyword evidence="9 11" id="KW-0472">Membrane</keyword>
<evidence type="ECO:0000256" key="1">
    <source>
        <dbReference type="ARBA" id="ARBA00004141"/>
    </source>
</evidence>
<dbReference type="GO" id="GO:0005230">
    <property type="term" value="F:extracellular ligand-gated monoatomic ion channel activity"/>
    <property type="evidence" value="ECO:0007669"/>
    <property type="project" value="InterPro"/>
</dbReference>
<keyword evidence="8" id="KW-0406">Ion transport</keyword>
<keyword evidence="3" id="KW-0813">Transport</keyword>
<feature type="transmembrane region" description="Helical" evidence="11">
    <location>
        <begin position="204"/>
        <end position="225"/>
    </location>
</feature>
<evidence type="ECO:0000313" key="14">
    <source>
        <dbReference type="EMBL" id="KAK7084794.1"/>
    </source>
</evidence>
<evidence type="ECO:0000256" key="7">
    <source>
        <dbReference type="ARBA" id="ARBA00022989"/>
    </source>
</evidence>
<dbReference type="InterPro" id="IPR006201">
    <property type="entry name" value="Neur_channel"/>
</dbReference>
<evidence type="ECO:0000256" key="11">
    <source>
        <dbReference type="SAM" id="Phobius"/>
    </source>
</evidence>
<name>A0AAN8XS75_HALRR</name>
<organism evidence="14 15">
    <name type="scientific">Halocaridina rubra</name>
    <name type="common">Hawaiian red shrimp</name>
    <dbReference type="NCBI Taxonomy" id="373956"/>
    <lineage>
        <taxon>Eukaryota</taxon>
        <taxon>Metazoa</taxon>
        <taxon>Ecdysozoa</taxon>
        <taxon>Arthropoda</taxon>
        <taxon>Crustacea</taxon>
        <taxon>Multicrustacea</taxon>
        <taxon>Malacostraca</taxon>
        <taxon>Eumalacostraca</taxon>
        <taxon>Eucarida</taxon>
        <taxon>Decapoda</taxon>
        <taxon>Pleocyemata</taxon>
        <taxon>Caridea</taxon>
        <taxon>Atyoidea</taxon>
        <taxon>Atyidae</taxon>
        <taxon>Halocaridina</taxon>
    </lineage>
</organism>
<dbReference type="InterPro" id="IPR036734">
    <property type="entry name" value="Neur_chan_lig-bd_sf"/>
</dbReference>
<dbReference type="Gene3D" id="1.20.58.390">
    <property type="entry name" value="Neurotransmitter-gated ion-channel transmembrane domain"/>
    <property type="match status" value="1"/>
</dbReference>
<evidence type="ECO:0000259" key="13">
    <source>
        <dbReference type="Pfam" id="PF02932"/>
    </source>
</evidence>
<evidence type="ECO:0000256" key="8">
    <source>
        <dbReference type="ARBA" id="ARBA00023065"/>
    </source>
</evidence>
<evidence type="ECO:0000256" key="6">
    <source>
        <dbReference type="ARBA" id="ARBA00022729"/>
    </source>
</evidence>
<dbReference type="PRINTS" id="PR00253">
    <property type="entry name" value="GABAARECEPTR"/>
</dbReference>
<dbReference type="Gene3D" id="2.70.170.10">
    <property type="entry name" value="Neurotransmitter-gated ion-channel ligand-binding domain"/>
    <property type="match status" value="1"/>
</dbReference>
<dbReference type="Pfam" id="PF02932">
    <property type="entry name" value="Neur_chan_memb"/>
    <property type="match status" value="1"/>
</dbReference>
<dbReference type="InterPro" id="IPR018000">
    <property type="entry name" value="Neurotransmitter_ion_chnl_CS"/>
</dbReference>
<dbReference type="InterPro" id="IPR006028">
    <property type="entry name" value="GABAA/Glycine_rcpt"/>
</dbReference>
<keyword evidence="5 11" id="KW-0812">Transmembrane</keyword>
<feature type="domain" description="Neurotransmitter-gated ion-channel ligand-binding" evidence="12">
    <location>
        <begin position="53"/>
        <end position="110"/>
    </location>
</feature>
<dbReference type="PANTHER" id="PTHR18945">
    <property type="entry name" value="NEUROTRANSMITTER GATED ION CHANNEL"/>
    <property type="match status" value="1"/>
</dbReference>
<keyword evidence="6" id="KW-0732">Signal</keyword>
<dbReference type="SUPFAM" id="SSF63712">
    <property type="entry name" value="Nicotinic receptor ligand binding domain-like"/>
    <property type="match status" value="1"/>
</dbReference>
<evidence type="ECO:0000256" key="3">
    <source>
        <dbReference type="ARBA" id="ARBA00022448"/>
    </source>
</evidence>
<dbReference type="AlphaFoldDB" id="A0AAN8XS75"/>
<dbReference type="GO" id="GO:0005886">
    <property type="term" value="C:plasma membrane"/>
    <property type="evidence" value="ECO:0007669"/>
    <property type="project" value="UniProtKB-SubCell"/>
</dbReference>
<comment type="caution">
    <text evidence="14">The sequence shown here is derived from an EMBL/GenBank/DDBJ whole genome shotgun (WGS) entry which is preliminary data.</text>
</comment>
<comment type="subcellular location">
    <subcellularLocation>
        <location evidence="2">Cell membrane</location>
    </subcellularLocation>
    <subcellularLocation>
        <location evidence="1">Membrane</location>
        <topology evidence="1">Multi-pass membrane protein</topology>
    </subcellularLocation>
</comment>
<keyword evidence="10" id="KW-0407">Ion channel</keyword>
<accession>A0AAN8XS75</accession>
<evidence type="ECO:0000256" key="10">
    <source>
        <dbReference type="ARBA" id="ARBA00023303"/>
    </source>
</evidence>
<keyword evidence="15" id="KW-1185">Reference proteome</keyword>
<dbReference type="GO" id="GO:0004888">
    <property type="term" value="F:transmembrane signaling receptor activity"/>
    <property type="evidence" value="ECO:0007669"/>
    <property type="project" value="InterPro"/>
</dbReference>
<dbReference type="InterPro" id="IPR006202">
    <property type="entry name" value="Neur_chan_lig-bd"/>
</dbReference>
<dbReference type="InterPro" id="IPR006029">
    <property type="entry name" value="Neurotrans-gated_channel_TM"/>
</dbReference>
<dbReference type="InterPro" id="IPR038050">
    <property type="entry name" value="Neuro_actylchol_rec"/>
</dbReference>
<evidence type="ECO:0000256" key="5">
    <source>
        <dbReference type="ARBA" id="ARBA00022692"/>
    </source>
</evidence>
<gene>
    <name evidence="14" type="ORF">SK128_007056</name>
</gene>
<protein>
    <submittedName>
        <fullName evidence="14">Uncharacterized protein</fullName>
    </submittedName>
</protein>
<feature type="domain" description="Neurotransmitter-gated ion-channel transmembrane" evidence="13">
    <location>
        <begin position="145"/>
        <end position="226"/>
    </location>
</feature>
<evidence type="ECO:0000313" key="15">
    <source>
        <dbReference type="Proteomes" id="UP001381693"/>
    </source>
</evidence>
<dbReference type="InterPro" id="IPR036719">
    <property type="entry name" value="Neuro-gated_channel_TM_sf"/>
</dbReference>
<dbReference type="SUPFAM" id="SSF90112">
    <property type="entry name" value="Neurotransmitter-gated ion-channel transmembrane pore"/>
    <property type="match status" value="1"/>
</dbReference>
<dbReference type="Pfam" id="PF02931">
    <property type="entry name" value="Neur_chan_LBD"/>
    <property type="match status" value="1"/>
</dbReference>
<dbReference type="Proteomes" id="UP001381693">
    <property type="component" value="Unassembled WGS sequence"/>
</dbReference>